<dbReference type="Proteomes" id="UP000610303">
    <property type="component" value="Unassembled WGS sequence"/>
</dbReference>
<evidence type="ECO:0000313" key="2">
    <source>
        <dbReference type="Proteomes" id="UP000610303"/>
    </source>
</evidence>
<organism evidence="1 2">
    <name type="scientific">Agromyces mediolanus</name>
    <name type="common">Corynebacterium mediolanum</name>
    <dbReference type="NCBI Taxonomy" id="41986"/>
    <lineage>
        <taxon>Bacteria</taxon>
        <taxon>Bacillati</taxon>
        <taxon>Actinomycetota</taxon>
        <taxon>Actinomycetes</taxon>
        <taxon>Micrococcales</taxon>
        <taxon>Microbacteriaceae</taxon>
        <taxon>Agromyces</taxon>
    </lineage>
</organism>
<comment type="caution">
    <text evidence="1">The sequence shown here is derived from an EMBL/GenBank/DDBJ whole genome shotgun (WGS) entry which is preliminary data.</text>
</comment>
<sequence>MTRRGPARAHAAVGLAAVVALGLLTLPVRPTEAAWSDAEAGLGTISAATIPAPTALATACTASNVLGSARISITWQLPAGYAVGEAVYKAGTNPLLLEVVLLGSALTTTGPSGGSYTTTYTGGLLNAALGGTGYLAVSMQRSGWTSAQRLVTASLPALIGTGTCTVT</sequence>
<accession>A0A918CCJ5</accession>
<keyword evidence="2" id="KW-1185">Reference proteome</keyword>
<reference evidence="1" key="1">
    <citation type="journal article" date="2014" name="Int. J. Syst. Evol. Microbiol.">
        <title>Complete genome sequence of Corynebacterium casei LMG S-19264T (=DSM 44701T), isolated from a smear-ripened cheese.</title>
        <authorList>
            <consortium name="US DOE Joint Genome Institute (JGI-PGF)"/>
            <person name="Walter F."/>
            <person name="Albersmeier A."/>
            <person name="Kalinowski J."/>
            <person name="Ruckert C."/>
        </authorList>
    </citation>
    <scope>NUCLEOTIDE SEQUENCE</scope>
    <source>
        <strain evidence="1">JCM 3346</strain>
    </source>
</reference>
<name>A0A918CCJ5_AGRME</name>
<evidence type="ECO:0000313" key="1">
    <source>
        <dbReference type="EMBL" id="GGR16897.1"/>
    </source>
</evidence>
<dbReference type="EMBL" id="BMRJ01000001">
    <property type="protein sequence ID" value="GGR16897.1"/>
    <property type="molecule type" value="Genomic_DNA"/>
</dbReference>
<reference evidence="1" key="2">
    <citation type="submission" date="2020-09" db="EMBL/GenBank/DDBJ databases">
        <authorList>
            <person name="Sun Q."/>
            <person name="Ohkuma M."/>
        </authorList>
    </citation>
    <scope>NUCLEOTIDE SEQUENCE</scope>
    <source>
        <strain evidence="1">JCM 3346</strain>
    </source>
</reference>
<proteinExistence type="predicted"/>
<dbReference type="AlphaFoldDB" id="A0A918CCJ5"/>
<protein>
    <submittedName>
        <fullName evidence="1">Uncharacterized protein</fullName>
    </submittedName>
</protein>
<dbReference type="RefSeq" id="WP_189083902.1">
    <property type="nucleotide sequence ID" value="NZ_BMRJ01000001.1"/>
</dbReference>
<gene>
    <name evidence="1" type="ORF">GCM10010196_07060</name>
</gene>